<organism evidence="2 3">
    <name type="scientific">Panicum hallii var. hallii</name>
    <dbReference type="NCBI Taxonomy" id="1504633"/>
    <lineage>
        <taxon>Eukaryota</taxon>
        <taxon>Viridiplantae</taxon>
        <taxon>Streptophyta</taxon>
        <taxon>Embryophyta</taxon>
        <taxon>Tracheophyta</taxon>
        <taxon>Spermatophyta</taxon>
        <taxon>Magnoliopsida</taxon>
        <taxon>Liliopsida</taxon>
        <taxon>Poales</taxon>
        <taxon>Poaceae</taxon>
        <taxon>PACMAD clade</taxon>
        <taxon>Panicoideae</taxon>
        <taxon>Panicodae</taxon>
        <taxon>Paniceae</taxon>
        <taxon>Panicinae</taxon>
        <taxon>Panicum</taxon>
        <taxon>Panicum sect. Panicum</taxon>
    </lineage>
</organism>
<gene>
    <name evidence="2" type="ORF">GQ55_7G275800</name>
</gene>
<dbReference type="Proteomes" id="UP000244336">
    <property type="component" value="Chromosome 7"/>
</dbReference>
<protein>
    <submittedName>
        <fullName evidence="2">Uncharacterized protein</fullName>
    </submittedName>
</protein>
<dbReference type="EMBL" id="CM009755">
    <property type="protein sequence ID" value="PUZ48813.1"/>
    <property type="molecule type" value="Genomic_DNA"/>
</dbReference>
<reference evidence="2 3" key="1">
    <citation type="submission" date="2018-04" db="EMBL/GenBank/DDBJ databases">
        <title>WGS assembly of Panicum hallii var. hallii HAL2.</title>
        <authorList>
            <person name="Lovell J."/>
            <person name="Jenkins J."/>
            <person name="Lowry D."/>
            <person name="Mamidi S."/>
            <person name="Sreedasyam A."/>
            <person name="Weng X."/>
            <person name="Barry K."/>
            <person name="Bonette J."/>
            <person name="Campitelli B."/>
            <person name="Daum C."/>
            <person name="Gordon S."/>
            <person name="Gould B."/>
            <person name="Lipzen A."/>
            <person name="MacQueen A."/>
            <person name="Palacio-Mejia J."/>
            <person name="Plott C."/>
            <person name="Shakirov E."/>
            <person name="Shu S."/>
            <person name="Yoshinaga Y."/>
            <person name="Zane M."/>
            <person name="Rokhsar D."/>
            <person name="Grimwood J."/>
            <person name="Schmutz J."/>
            <person name="Juenger T."/>
        </authorList>
    </citation>
    <scope>NUCLEOTIDE SEQUENCE [LARGE SCALE GENOMIC DNA]</scope>
    <source>
        <strain evidence="3">cv. HAL2</strain>
    </source>
</reference>
<name>A0A2T7CZZ2_9POAL</name>
<sequence>MHTIPHPMAMHTCRPHHTKAKQPQGRGEAKEEKEEEGVPVALEPTKYTGRLLLGRHALFGRERDAAKDDLPAPGIWGVSSGLLRLKELAGKSVLGYT</sequence>
<dbReference type="Gramene" id="PUZ48813">
    <property type="protein sequence ID" value="PUZ48813"/>
    <property type="gene ID" value="GQ55_7G275800"/>
</dbReference>
<proteinExistence type="predicted"/>
<evidence type="ECO:0000256" key="1">
    <source>
        <dbReference type="SAM" id="MobiDB-lite"/>
    </source>
</evidence>
<feature type="region of interest" description="Disordered" evidence="1">
    <location>
        <begin position="1"/>
        <end position="40"/>
    </location>
</feature>
<evidence type="ECO:0000313" key="2">
    <source>
        <dbReference type="EMBL" id="PUZ48813.1"/>
    </source>
</evidence>
<keyword evidence="3" id="KW-1185">Reference proteome</keyword>
<accession>A0A2T7CZZ2</accession>
<dbReference type="AlphaFoldDB" id="A0A2T7CZZ2"/>
<evidence type="ECO:0000313" key="3">
    <source>
        <dbReference type="Proteomes" id="UP000244336"/>
    </source>
</evidence>